<dbReference type="PANTHER" id="PTHR12289">
    <property type="entry name" value="METAXIN RELATED"/>
    <property type="match status" value="1"/>
</dbReference>
<dbReference type="CDD" id="cd03078">
    <property type="entry name" value="GST_N_Metaxin1_like"/>
    <property type="match status" value="1"/>
</dbReference>
<accession>A0A384J464</accession>
<keyword evidence="11" id="KW-1185">Reference proteome</keyword>
<dbReference type="Pfam" id="PF17171">
    <property type="entry name" value="GST_C_6"/>
    <property type="match status" value="1"/>
</dbReference>
<protein>
    <recommendedName>
        <fullName evidence="12">Mitochondrial import receptor subunit protein</fullName>
    </recommendedName>
</protein>
<organism evidence="10 11">
    <name type="scientific">Botryotinia fuckeliana (strain B05.10)</name>
    <name type="common">Noble rot fungus</name>
    <name type="synonym">Botrytis cinerea</name>
    <dbReference type="NCBI Taxonomy" id="332648"/>
    <lineage>
        <taxon>Eukaryota</taxon>
        <taxon>Fungi</taxon>
        <taxon>Dikarya</taxon>
        <taxon>Ascomycota</taxon>
        <taxon>Pezizomycotina</taxon>
        <taxon>Leotiomycetes</taxon>
        <taxon>Helotiales</taxon>
        <taxon>Sclerotiniaceae</taxon>
        <taxon>Botrytis</taxon>
    </lineage>
</organism>
<feature type="domain" description="Mitochondrial outer membrane transport complex Sam37/metaxin N-terminal" evidence="8">
    <location>
        <begin position="21"/>
        <end position="150"/>
    </location>
</feature>
<evidence type="ECO:0000313" key="11">
    <source>
        <dbReference type="Proteomes" id="UP000001798"/>
    </source>
</evidence>
<dbReference type="InterPro" id="IPR033468">
    <property type="entry name" value="Metaxin_GST"/>
</dbReference>
<reference evidence="10 11" key="3">
    <citation type="journal article" date="2017" name="Mol. Plant Pathol.">
        <title>A gapless genome sequence of the fungus Botrytis cinerea.</title>
        <authorList>
            <person name="Van Kan J.A."/>
            <person name="Stassen J.H."/>
            <person name="Mosbach A."/>
            <person name="Van Der Lee T.A."/>
            <person name="Faino L."/>
            <person name="Farmer A.D."/>
            <person name="Papasotiriou D.G."/>
            <person name="Zhou S."/>
            <person name="Seidl M.F."/>
            <person name="Cottam E."/>
            <person name="Edel D."/>
            <person name="Hahn M."/>
            <person name="Schwartz D.C."/>
            <person name="Dietrich R.A."/>
            <person name="Widdison S."/>
            <person name="Scalliet G."/>
        </authorList>
    </citation>
    <scope>NUCLEOTIDE SEQUENCE [LARGE SCALE GENOMIC DNA]</scope>
    <source>
        <strain evidence="10 11">B05.10</strain>
    </source>
</reference>
<feature type="compositionally biased region" description="Basic and acidic residues" evidence="7">
    <location>
        <begin position="434"/>
        <end position="448"/>
    </location>
</feature>
<keyword evidence="4" id="KW-0653">Protein transport</keyword>
<gene>
    <name evidence="10" type="ORF">BCIN_01g01120</name>
</gene>
<dbReference type="GO" id="GO:0001401">
    <property type="term" value="C:SAM complex"/>
    <property type="evidence" value="ECO:0007669"/>
    <property type="project" value="InterPro"/>
</dbReference>
<dbReference type="VEuPathDB" id="FungiDB:Bcin01g01120"/>
<dbReference type="InterPro" id="IPR019564">
    <property type="entry name" value="Sam37/metaxin_N"/>
</dbReference>
<dbReference type="GO" id="GO:0015031">
    <property type="term" value="P:protein transport"/>
    <property type="evidence" value="ECO:0007669"/>
    <property type="project" value="UniProtKB-KW"/>
</dbReference>
<keyword evidence="2" id="KW-0813">Transport</keyword>
<evidence type="ECO:0000313" key="10">
    <source>
        <dbReference type="EMBL" id="ATZ45307.1"/>
    </source>
</evidence>
<dbReference type="PANTHER" id="PTHR12289:SF41">
    <property type="entry name" value="FAILED AXON CONNECTIONS-RELATED"/>
    <property type="match status" value="1"/>
</dbReference>
<dbReference type="EMBL" id="CP009805">
    <property type="protein sequence ID" value="ATZ45307.1"/>
    <property type="molecule type" value="Genomic_DNA"/>
</dbReference>
<keyword evidence="3" id="KW-1000">Mitochondrion outer membrane</keyword>
<keyword evidence="6" id="KW-0472">Membrane</keyword>
<evidence type="ECO:0000256" key="6">
    <source>
        <dbReference type="ARBA" id="ARBA00023136"/>
    </source>
</evidence>
<reference evidence="10 11" key="1">
    <citation type="journal article" date="2011" name="PLoS Genet.">
        <title>Genomic analysis of the necrotrophic fungal pathogens Sclerotinia sclerotiorum and Botrytis cinerea.</title>
        <authorList>
            <person name="Amselem J."/>
            <person name="Cuomo C.A."/>
            <person name="van Kan J.A."/>
            <person name="Viaud M."/>
            <person name="Benito E.P."/>
            <person name="Couloux A."/>
            <person name="Coutinho P.M."/>
            <person name="de Vries R.P."/>
            <person name="Dyer P.S."/>
            <person name="Fillinger S."/>
            <person name="Fournier E."/>
            <person name="Gout L."/>
            <person name="Hahn M."/>
            <person name="Kohn L."/>
            <person name="Lapalu N."/>
            <person name="Plummer K.M."/>
            <person name="Pradier J.M."/>
            <person name="Quevillon E."/>
            <person name="Sharon A."/>
            <person name="Simon A."/>
            <person name="ten Have A."/>
            <person name="Tudzynski B."/>
            <person name="Tudzynski P."/>
            <person name="Wincker P."/>
            <person name="Andrew M."/>
            <person name="Anthouard V."/>
            <person name="Beever R.E."/>
            <person name="Beffa R."/>
            <person name="Benoit I."/>
            <person name="Bouzid O."/>
            <person name="Brault B."/>
            <person name="Chen Z."/>
            <person name="Choquer M."/>
            <person name="Collemare J."/>
            <person name="Cotton P."/>
            <person name="Danchin E.G."/>
            <person name="Da Silva C."/>
            <person name="Gautier A."/>
            <person name="Giraud C."/>
            <person name="Giraud T."/>
            <person name="Gonzalez C."/>
            <person name="Grossetete S."/>
            <person name="Guldener U."/>
            <person name="Henrissat B."/>
            <person name="Howlett B.J."/>
            <person name="Kodira C."/>
            <person name="Kretschmer M."/>
            <person name="Lappartient A."/>
            <person name="Leroch M."/>
            <person name="Levis C."/>
            <person name="Mauceli E."/>
            <person name="Neuveglise C."/>
            <person name="Oeser B."/>
            <person name="Pearson M."/>
            <person name="Poulain J."/>
            <person name="Poussereau N."/>
            <person name="Quesneville H."/>
            <person name="Rascle C."/>
            <person name="Schumacher J."/>
            <person name="Segurens B."/>
            <person name="Sexton A."/>
            <person name="Silva E."/>
            <person name="Sirven C."/>
            <person name="Soanes D.M."/>
            <person name="Talbot N.J."/>
            <person name="Templeton M."/>
            <person name="Yandava C."/>
            <person name="Yarden O."/>
            <person name="Zeng Q."/>
            <person name="Rollins J.A."/>
            <person name="Lebrun M.H."/>
            <person name="Dickman M."/>
        </authorList>
    </citation>
    <scope>NUCLEOTIDE SEQUENCE [LARGE SCALE GENOMIC DNA]</scope>
    <source>
        <strain evidence="10 11">B05.10</strain>
    </source>
</reference>
<evidence type="ECO:0000256" key="3">
    <source>
        <dbReference type="ARBA" id="ARBA00022787"/>
    </source>
</evidence>
<evidence type="ECO:0000256" key="5">
    <source>
        <dbReference type="ARBA" id="ARBA00023128"/>
    </source>
</evidence>
<comment type="subcellular location">
    <subcellularLocation>
        <location evidence="1">Mitochondrion outer membrane</location>
    </subcellularLocation>
</comment>
<keyword evidence="5" id="KW-0496">Mitochondrion</keyword>
<feature type="region of interest" description="Disordered" evidence="7">
    <location>
        <begin position="434"/>
        <end position="461"/>
    </location>
</feature>
<dbReference type="GeneID" id="5436148"/>
<evidence type="ECO:0000256" key="2">
    <source>
        <dbReference type="ARBA" id="ARBA00022448"/>
    </source>
</evidence>
<evidence type="ECO:0000256" key="7">
    <source>
        <dbReference type="SAM" id="MobiDB-lite"/>
    </source>
</evidence>
<dbReference type="OrthoDB" id="5835136at2759"/>
<dbReference type="Proteomes" id="UP000001798">
    <property type="component" value="Chromosome 1"/>
</dbReference>
<dbReference type="Pfam" id="PF10568">
    <property type="entry name" value="Tom37"/>
    <property type="match status" value="1"/>
</dbReference>
<dbReference type="GO" id="GO:0007005">
    <property type="term" value="P:mitochondrion organization"/>
    <property type="evidence" value="ECO:0007669"/>
    <property type="project" value="TreeGrafter"/>
</dbReference>
<evidence type="ECO:0000256" key="4">
    <source>
        <dbReference type="ARBA" id="ARBA00022927"/>
    </source>
</evidence>
<feature type="domain" description="Metaxin glutathione S-transferase" evidence="9">
    <location>
        <begin position="216"/>
        <end position="276"/>
    </location>
</feature>
<sequence length="461" mass="50838">MVLELHIWGPSFGLPSIDAQCLATIAYMQQVIPRGQWSLVASSDPTLSPTNELPALKDSRNGAIHWVGGYRSIIDFLTQYSSGKWNLDASLRGQEGADCIAYSAFIQMHGQPLLDLSLYVSSKNYSEITRPIFNTIQSFPLPYLTPPHLRKEAKKRTEYLGLDSLDIDTDDDKSRDQPSIIPESLRRGKQSVSSLLKASPETSAQIRLDALASDFFSAIGELKGNKKYLVSHEKLSSLDCLALGFMSLMLYPQLPQPWLQKTMRKKFPDLVQWVEELKDEAWNGVVGLDDALLTKSGNSGNANAVQQKKGSLPWQAPEARGILNIGGVFVASLADSLPIVGQQRKDNRMRRYGGEKEKGTDAGSIWKYVITAGSLVAAVGLVAGYALHEGLIQIPDSWSGKKDDEMEEKTQSVNDLGEAGQALFAFADHMDESVQRQRELERNDKPTVEVDVDVGQNGALR</sequence>
<evidence type="ECO:0000259" key="9">
    <source>
        <dbReference type="Pfam" id="PF17171"/>
    </source>
</evidence>
<dbReference type="AlphaFoldDB" id="A0A384J464"/>
<evidence type="ECO:0000256" key="1">
    <source>
        <dbReference type="ARBA" id="ARBA00004294"/>
    </source>
</evidence>
<name>A0A384J464_BOTFB</name>
<evidence type="ECO:0000259" key="8">
    <source>
        <dbReference type="Pfam" id="PF10568"/>
    </source>
</evidence>
<reference evidence="10 11" key="2">
    <citation type="journal article" date="2012" name="Eukaryot. Cell">
        <title>Genome update of Botrytis cinerea strains B05.10 and T4.</title>
        <authorList>
            <person name="Staats M."/>
            <person name="van Kan J.A."/>
        </authorList>
    </citation>
    <scope>NUCLEOTIDE SEQUENCE [LARGE SCALE GENOMIC DNA]</scope>
    <source>
        <strain evidence="10 11">B05.10</strain>
    </source>
</reference>
<proteinExistence type="predicted"/>
<dbReference type="KEGG" id="bfu:BCIN_01g01120"/>
<dbReference type="InterPro" id="IPR050931">
    <property type="entry name" value="Mito_Protein_Transport_Metaxin"/>
</dbReference>
<evidence type="ECO:0008006" key="12">
    <source>
        <dbReference type="Google" id="ProtNLM"/>
    </source>
</evidence>
<dbReference type="RefSeq" id="XP_024545979.1">
    <property type="nucleotide sequence ID" value="XM_024690211.1"/>
</dbReference>